<accession>A0ACD5W3P1</accession>
<keyword evidence="2" id="KW-1185">Reference proteome</keyword>
<dbReference type="EnsemblPlants" id="AVESA.00010b.r2.3DG0563790.1">
    <property type="protein sequence ID" value="AVESA.00010b.r2.3DG0563790.1.CDS"/>
    <property type="gene ID" value="AVESA.00010b.r2.3DG0563790"/>
</dbReference>
<reference evidence="1" key="1">
    <citation type="submission" date="2021-05" db="EMBL/GenBank/DDBJ databases">
        <authorList>
            <person name="Scholz U."/>
            <person name="Mascher M."/>
            <person name="Fiebig A."/>
        </authorList>
    </citation>
    <scope>NUCLEOTIDE SEQUENCE [LARGE SCALE GENOMIC DNA]</scope>
</reference>
<evidence type="ECO:0000313" key="1">
    <source>
        <dbReference type="EnsemblPlants" id="AVESA.00010b.r2.3DG0563790.1.CDS"/>
    </source>
</evidence>
<sequence>MEEHCDREIPAKRPKLSDGGDGCSEDRLSALPEDLLIHILVKLGDVAVAARTSVLSSRWRRLWRLLPVLHFPFHSDPQRVQLALESHEAPALYRLKVSVLDGTPDFVTPWLRVAPRRLSGRLSLINRVTRNGSEDMAGERGSFELPCFENATKICLDLGPLGVSMPPSGVFAKLTHLRLIRVHLHGTCRLGEAVSTPRCPYLRILTVNAAWGVGNFAIHSESLKQLKLINLYGLQQLTVTAPALILLKVNSCFVSSSSINQPVADISAPRLESLDWWDVYDPRFTKFGNVEDLKWLRTYPFLVYGQHADNSDCEGLLRCFQLIWSLRVMLVYLPEIANKQYLMENITRLPNITHMALTVKPEGHSFGASVFHVLKMCTSVRKLLLALDTTSHPKVQHVCPSGCICDRPSSWKTEERAESPPRSRSL</sequence>
<dbReference type="Proteomes" id="UP001732700">
    <property type="component" value="Chromosome 3D"/>
</dbReference>
<proteinExistence type="predicted"/>
<organism evidence="1 2">
    <name type="scientific">Avena sativa</name>
    <name type="common">Oat</name>
    <dbReference type="NCBI Taxonomy" id="4498"/>
    <lineage>
        <taxon>Eukaryota</taxon>
        <taxon>Viridiplantae</taxon>
        <taxon>Streptophyta</taxon>
        <taxon>Embryophyta</taxon>
        <taxon>Tracheophyta</taxon>
        <taxon>Spermatophyta</taxon>
        <taxon>Magnoliopsida</taxon>
        <taxon>Liliopsida</taxon>
        <taxon>Poales</taxon>
        <taxon>Poaceae</taxon>
        <taxon>BOP clade</taxon>
        <taxon>Pooideae</taxon>
        <taxon>Poodae</taxon>
        <taxon>Poeae</taxon>
        <taxon>Poeae Chloroplast Group 1 (Aveneae type)</taxon>
        <taxon>Aveninae</taxon>
        <taxon>Avena</taxon>
    </lineage>
</organism>
<reference evidence="1" key="2">
    <citation type="submission" date="2025-09" db="UniProtKB">
        <authorList>
            <consortium name="EnsemblPlants"/>
        </authorList>
    </citation>
    <scope>IDENTIFICATION</scope>
</reference>
<name>A0ACD5W3P1_AVESA</name>
<protein>
    <submittedName>
        <fullName evidence="1">Uncharacterized protein</fullName>
    </submittedName>
</protein>
<evidence type="ECO:0000313" key="2">
    <source>
        <dbReference type="Proteomes" id="UP001732700"/>
    </source>
</evidence>